<reference evidence="1 2" key="1">
    <citation type="submission" date="2020-08" db="EMBL/GenBank/DDBJ databases">
        <title>Genomic Encyclopedia of Type Strains, Phase IV (KMG-IV): sequencing the most valuable type-strain genomes for metagenomic binning, comparative biology and taxonomic classification.</title>
        <authorList>
            <person name="Goeker M."/>
        </authorList>
    </citation>
    <scope>NUCLEOTIDE SEQUENCE [LARGE SCALE GENOMIC DNA]</scope>
    <source>
        <strain evidence="1 2">DSM 25079</strain>
    </source>
</reference>
<comment type="caution">
    <text evidence="1">The sequence shown here is derived from an EMBL/GenBank/DDBJ whole genome shotgun (WGS) entry which is preliminary data.</text>
</comment>
<keyword evidence="2" id="KW-1185">Reference proteome</keyword>
<accession>A0A7W9EHA9</accession>
<dbReference type="EMBL" id="JACIJC010000006">
    <property type="protein sequence ID" value="MBB5687576.1"/>
    <property type="molecule type" value="Genomic_DNA"/>
</dbReference>
<evidence type="ECO:0000313" key="2">
    <source>
        <dbReference type="Proteomes" id="UP000549617"/>
    </source>
</evidence>
<proteinExistence type="predicted"/>
<dbReference type="AlphaFoldDB" id="A0A7W9EHA9"/>
<gene>
    <name evidence="1" type="ORF">FHS49_003618</name>
</gene>
<evidence type="ECO:0000313" key="1">
    <source>
        <dbReference type="EMBL" id="MBB5687576.1"/>
    </source>
</evidence>
<organism evidence="1 2">
    <name type="scientific">Sphingobium boeckii</name>
    <dbReference type="NCBI Taxonomy" id="1082345"/>
    <lineage>
        <taxon>Bacteria</taxon>
        <taxon>Pseudomonadati</taxon>
        <taxon>Pseudomonadota</taxon>
        <taxon>Alphaproteobacteria</taxon>
        <taxon>Sphingomonadales</taxon>
        <taxon>Sphingomonadaceae</taxon>
        <taxon>Sphingobium</taxon>
    </lineage>
</organism>
<name>A0A7W9EHA9_9SPHN</name>
<sequence length="163" mass="18568">MSVLDPYEVKQIRVWPLLQYQKIIKKDDPQGWEDAVVHLNSLERHVFEILVEKSRFNAILNEKNPPPAQPCEVPPVIDQPPIITGEVARLRSHPDTRIARRAMVISRLAQVIAERELRTPGLRRTLATQAVRLQWLAAERFKALGGERLVETRAKNEGDDASA</sequence>
<dbReference type="Proteomes" id="UP000549617">
    <property type="component" value="Unassembled WGS sequence"/>
</dbReference>
<protein>
    <submittedName>
        <fullName evidence="1">Uncharacterized protein</fullName>
    </submittedName>
</protein>